<gene>
    <name evidence="1" type="ORF">THERMOS_283</name>
</gene>
<keyword evidence="2" id="KW-1185">Reference proteome</keyword>
<proteinExistence type="predicted"/>
<comment type="caution">
    <text evidence="1">The sequence shown here is derived from an EMBL/GenBank/DDBJ whole genome shotgun (WGS) entry which is preliminary data.</text>
</comment>
<organism evidence="1 2">
    <name type="scientific">Bathymodiolus thermophilus thioautotrophic gill symbiont</name>
    <dbReference type="NCBI Taxonomy" id="2360"/>
    <lineage>
        <taxon>Bacteria</taxon>
        <taxon>Pseudomonadati</taxon>
        <taxon>Pseudomonadota</taxon>
        <taxon>Gammaproteobacteria</taxon>
        <taxon>sulfur-oxidizing symbionts</taxon>
    </lineage>
</organism>
<dbReference type="EMBL" id="CAESAQ020000017">
    <property type="protein sequence ID" value="CAB5495331.1"/>
    <property type="molecule type" value="Genomic_DNA"/>
</dbReference>
<dbReference type="Proteomes" id="UP000643672">
    <property type="component" value="Unassembled WGS sequence"/>
</dbReference>
<feature type="non-terminal residue" evidence="1">
    <location>
        <position position="1"/>
    </location>
</feature>
<accession>A0A8H8XB58</accession>
<reference evidence="1 2" key="1">
    <citation type="submission" date="2020-05" db="EMBL/GenBank/DDBJ databases">
        <authorList>
            <person name="Petersen J."/>
            <person name="Sayavedra L."/>
        </authorList>
    </citation>
    <scope>NUCLEOTIDE SEQUENCE [LARGE SCALE GENOMIC DNA]</scope>
    <source>
        <strain evidence="1">B thermophilus SOXS</strain>
    </source>
</reference>
<protein>
    <submittedName>
        <fullName evidence="1">Uncharacterized protein</fullName>
    </submittedName>
</protein>
<name>A0A8H8XB58_9GAMM</name>
<sequence length="101" mass="11794">DIFNKVLDIANQHLAKEDVCLKYGNRINTQLLDSILVAIARNIDNNQLGEKDFLHNKITKLKDSIDTENYKNREYWESRRTSKENVEGRCEIVADMLKKIT</sequence>
<evidence type="ECO:0000313" key="2">
    <source>
        <dbReference type="Proteomes" id="UP000643672"/>
    </source>
</evidence>
<dbReference type="RefSeq" id="WP_202762574.1">
    <property type="nucleotide sequence ID" value="NZ_CAESAQ020000017.1"/>
</dbReference>
<dbReference type="AlphaFoldDB" id="A0A8H8XB58"/>
<evidence type="ECO:0000313" key="1">
    <source>
        <dbReference type="EMBL" id="CAB5495331.1"/>
    </source>
</evidence>